<accession>A0A553FZ41</accession>
<evidence type="ECO:0000313" key="2">
    <source>
        <dbReference type="EMBL" id="TRX62462.1"/>
    </source>
</evidence>
<dbReference type="AlphaFoldDB" id="A0A553FZ41"/>
<dbReference type="Pfam" id="PF01844">
    <property type="entry name" value="HNH"/>
    <property type="match status" value="1"/>
</dbReference>
<proteinExistence type="predicted"/>
<protein>
    <submittedName>
        <fullName evidence="2">HNH endonuclease</fullName>
    </submittedName>
</protein>
<dbReference type="GO" id="GO:0008270">
    <property type="term" value="F:zinc ion binding"/>
    <property type="evidence" value="ECO:0007669"/>
    <property type="project" value="InterPro"/>
</dbReference>
<dbReference type="InterPro" id="IPR002711">
    <property type="entry name" value="HNH"/>
</dbReference>
<comment type="caution">
    <text evidence="2">The sequence shown here is derived from an EMBL/GenBank/DDBJ whole genome shotgun (WGS) entry which is preliminary data.</text>
</comment>
<dbReference type="Proteomes" id="UP000320443">
    <property type="component" value="Unassembled WGS sequence"/>
</dbReference>
<dbReference type="EMBL" id="VKDK01000006">
    <property type="protein sequence ID" value="TRX62462.1"/>
    <property type="molecule type" value="Genomic_DNA"/>
</dbReference>
<sequence>MGDLETYFSYRSSGLDLVGLAVGSVDDLRARGASPADAVELAGLHGVYFGPTRFTGKQRQARAAAVAQRHDVATLSLIESYTGRVKKELDAWNLRVRLAATPAHRIPKAAKERLKQLRPRRVPEPGVRLTYRKVGPHSLTITDSPLRISEMRGVLESINPADLLDAAGQVFFNQAHGGSKPAVATNVVVTLDELDQIVRGEGDDIELVLTNGGRMTGREFVTYKFAEVGYVTLVHPTIGPVWLHRVRRLAGFEQRLMASAEHPTCAREGCNKPADYCQVHHLVPWKAGGATDPPNLTMLCAYHNGINDDDPDKPTGAGYVFRLRGGVDYVPPWAEPITSQSAYQAAQAALRQQANGGLVGGSPPDT</sequence>
<evidence type="ECO:0000259" key="1">
    <source>
        <dbReference type="SMART" id="SM00507"/>
    </source>
</evidence>
<feature type="domain" description="HNH nuclease" evidence="1">
    <location>
        <begin position="252"/>
        <end position="305"/>
    </location>
</feature>
<dbReference type="CDD" id="cd00085">
    <property type="entry name" value="HNHc"/>
    <property type="match status" value="1"/>
</dbReference>
<gene>
    <name evidence="2" type="ORF">FNY97_05715</name>
</gene>
<organism evidence="2 3">
    <name type="scientific">Corynebacterium hiratae</name>
    <dbReference type="NCBI Taxonomy" id="3139423"/>
    <lineage>
        <taxon>Bacteria</taxon>
        <taxon>Bacillati</taxon>
        <taxon>Actinomycetota</taxon>
        <taxon>Actinomycetes</taxon>
        <taxon>Mycobacteriales</taxon>
        <taxon>Corynebacteriaceae</taxon>
        <taxon>Corynebacterium</taxon>
    </lineage>
</organism>
<dbReference type="RefSeq" id="WP_144013367.1">
    <property type="nucleotide sequence ID" value="NZ_VKDK01000006.1"/>
</dbReference>
<keyword evidence="2" id="KW-0255">Endonuclease</keyword>
<dbReference type="SMART" id="SM00507">
    <property type="entry name" value="HNHc"/>
    <property type="match status" value="1"/>
</dbReference>
<keyword evidence="3" id="KW-1185">Reference proteome</keyword>
<evidence type="ECO:0000313" key="3">
    <source>
        <dbReference type="Proteomes" id="UP000320443"/>
    </source>
</evidence>
<keyword evidence="2" id="KW-0378">Hydrolase</keyword>
<dbReference type="GO" id="GO:0004519">
    <property type="term" value="F:endonuclease activity"/>
    <property type="evidence" value="ECO:0007669"/>
    <property type="project" value="UniProtKB-KW"/>
</dbReference>
<dbReference type="Gene3D" id="1.10.30.50">
    <property type="match status" value="1"/>
</dbReference>
<name>A0A553FZ41_9CORY</name>
<dbReference type="InterPro" id="IPR003615">
    <property type="entry name" value="HNH_nuc"/>
</dbReference>
<reference evidence="2 3" key="1">
    <citation type="submission" date="2019-07" db="EMBL/GenBank/DDBJ databases">
        <title>Draft genome of C. aurimucosum strain 2274.</title>
        <authorList>
            <person name="Pacheco L.G.C."/>
            <person name="Aguiar E.R.G.R."/>
            <person name="Santos C.S."/>
            <person name="Rocha D.J.P.G."/>
            <person name="Sant'Anna L.O."/>
            <person name="Mattos-Guaraldi A.L."/>
            <person name="Santos L.S."/>
        </authorList>
    </citation>
    <scope>NUCLEOTIDE SEQUENCE [LARGE SCALE GENOMIC DNA]</scope>
    <source>
        <strain evidence="2 3">2274</strain>
    </source>
</reference>
<dbReference type="GO" id="GO:0003676">
    <property type="term" value="F:nucleic acid binding"/>
    <property type="evidence" value="ECO:0007669"/>
    <property type="project" value="InterPro"/>
</dbReference>
<keyword evidence="2" id="KW-0540">Nuclease</keyword>